<dbReference type="PANTHER" id="PTHR23157">
    <property type="entry name" value="GRIP AND COILED-COIL DOMAIN-CONTAINING PROTEIN 1"/>
    <property type="match status" value="1"/>
</dbReference>
<protein>
    <recommendedName>
        <fullName evidence="4">GRIP domain-containing protein</fullName>
    </recommendedName>
</protein>
<dbReference type="InterPro" id="IPR051952">
    <property type="entry name" value="Golgi-autophagy_related"/>
</dbReference>
<name>A0A8J4TGN4_9TREM</name>
<feature type="non-terminal residue" evidence="5">
    <location>
        <position position="1"/>
    </location>
</feature>
<dbReference type="Proteomes" id="UP000748531">
    <property type="component" value="Unassembled WGS sequence"/>
</dbReference>
<evidence type="ECO:0000313" key="6">
    <source>
        <dbReference type="Proteomes" id="UP000748531"/>
    </source>
</evidence>
<evidence type="ECO:0000256" key="1">
    <source>
        <dbReference type="ARBA" id="ARBA00023054"/>
    </source>
</evidence>
<dbReference type="InterPro" id="IPR000237">
    <property type="entry name" value="GRIP_dom"/>
</dbReference>
<dbReference type="SMART" id="SM00755">
    <property type="entry name" value="Grip"/>
    <property type="match status" value="1"/>
</dbReference>
<reference evidence="5" key="1">
    <citation type="submission" date="2019-05" db="EMBL/GenBank/DDBJ databases">
        <title>Annotation for the trematode Paragonimus heterotremus.</title>
        <authorList>
            <person name="Choi Y.-J."/>
        </authorList>
    </citation>
    <scope>NUCLEOTIDE SEQUENCE</scope>
    <source>
        <strain evidence="5">LC</strain>
    </source>
</reference>
<gene>
    <name evidence="5" type="ORF">PHET_05327</name>
</gene>
<evidence type="ECO:0000256" key="3">
    <source>
        <dbReference type="SAM" id="MobiDB-lite"/>
    </source>
</evidence>
<dbReference type="Pfam" id="PF01465">
    <property type="entry name" value="GRIP"/>
    <property type="match status" value="1"/>
</dbReference>
<dbReference type="PROSITE" id="PS50913">
    <property type="entry name" value="GRIP"/>
    <property type="match status" value="1"/>
</dbReference>
<keyword evidence="1 2" id="KW-0175">Coiled coil</keyword>
<dbReference type="GO" id="GO:0005794">
    <property type="term" value="C:Golgi apparatus"/>
    <property type="evidence" value="ECO:0007669"/>
    <property type="project" value="TreeGrafter"/>
</dbReference>
<dbReference type="OrthoDB" id="5848685at2759"/>
<comment type="caution">
    <text evidence="5">The sequence shown here is derived from an EMBL/GenBank/DDBJ whole genome shotgun (WGS) entry which is preliminary data.</text>
</comment>
<feature type="region of interest" description="Disordered" evidence="3">
    <location>
        <begin position="214"/>
        <end position="250"/>
    </location>
</feature>
<proteinExistence type="predicted"/>
<evidence type="ECO:0000256" key="2">
    <source>
        <dbReference type="SAM" id="Coils"/>
    </source>
</evidence>
<feature type="coiled-coil region" evidence="2">
    <location>
        <begin position="286"/>
        <end position="345"/>
    </location>
</feature>
<dbReference type="AlphaFoldDB" id="A0A8J4TGN4"/>
<evidence type="ECO:0000313" key="5">
    <source>
        <dbReference type="EMBL" id="KAF5400906.1"/>
    </source>
</evidence>
<organism evidence="5 6">
    <name type="scientific">Paragonimus heterotremus</name>
    <dbReference type="NCBI Taxonomy" id="100268"/>
    <lineage>
        <taxon>Eukaryota</taxon>
        <taxon>Metazoa</taxon>
        <taxon>Spiralia</taxon>
        <taxon>Lophotrochozoa</taxon>
        <taxon>Platyhelminthes</taxon>
        <taxon>Trematoda</taxon>
        <taxon>Digenea</taxon>
        <taxon>Plagiorchiida</taxon>
        <taxon>Troglotremata</taxon>
        <taxon>Troglotrematidae</taxon>
        <taxon>Paragonimus</taxon>
    </lineage>
</organism>
<evidence type="ECO:0000259" key="4">
    <source>
        <dbReference type="PROSITE" id="PS50913"/>
    </source>
</evidence>
<feature type="compositionally biased region" description="Polar residues" evidence="3">
    <location>
        <begin position="226"/>
        <end position="241"/>
    </location>
</feature>
<accession>A0A8J4TGN4</accession>
<dbReference type="EMBL" id="LUCH01002837">
    <property type="protein sequence ID" value="KAF5400906.1"/>
    <property type="molecule type" value="Genomic_DNA"/>
</dbReference>
<feature type="domain" description="GRIP" evidence="4">
    <location>
        <begin position="709"/>
        <end position="758"/>
    </location>
</feature>
<sequence length="789" mass="90761">RSARLLRQLNDTRGELDACRVAYIQLSVERDELQDLSTQELAKVKHLLLNTERELMTYRQKLAAKTNELDHLQQNLNRLREENKLKQLMIEELRQSRAQMQESCSCHLRELAEIRAEKEELCRQIASVTDQLSSVTKDRCQLQADLAQQTARASEANQELELLRFKWNSANSEFETREFLLTDQISFLEERLRASSTPTTDEQTLDYDTCSTSVEESLRSSEDNTDLVTSLSTPDGGNTRPQPAAGDVTSPAQLSVLLRERSLLTSRLEAMRAHLAEVKTRWNDCLMALERQVAHLNAKIVEDSEEHKLREKDFETSEIQLKQQISRLQDQLSQYTERLRVMELRNAERTRDSETEIAKYQDERVSLLAENTSLVQQSEQLSLARNEANQQNITLRLQVEQLEKQLESKSLALLQCETELQRVKDQFDSQTMQSTYESATHTATEQQLTDLLKQSEAAQREIKEHVNRFEQCRTELDASKAECQQTAEALQAMHNRFLVLQEESELSRTQETNQRLSLQLSLQEAEMRLKTKEDEVNELKDKIAHLILERERLSDRDPAASPSLHIEEFERKLVQRDEIIRLQRKRLKELKKTLNEYLRGGQISSDHDSVEGLVTGIYSDSNSAHRSSSLGRLSNGSTLSLPTVSLNNALTDRCLSILPSIADDHPSTASDRPCQTTTLIPNSTTHMESPTTIQLDQTHHHNSSNSAFAFNEMINLRYLRHVILKFLLSRENEALHLVRVLSTLLYLTVEEEKLLRQTLSRRRSWFKSRPHLSPSKSHGQFAKIIPPLP</sequence>
<feature type="coiled-coil region" evidence="2">
    <location>
        <begin position="48"/>
        <end position="166"/>
    </location>
</feature>
<keyword evidence="6" id="KW-1185">Reference proteome</keyword>
<feature type="coiled-coil region" evidence="2">
    <location>
        <begin position="385"/>
        <end position="556"/>
    </location>
</feature>
<dbReference type="PANTHER" id="PTHR23157:SF24">
    <property type="entry name" value="GOLGIN SUBFAMILY A MEMBER 1"/>
    <property type="match status" value="1"/>
</dbReference>